<feature type="disulfide bond" description="Redox-active" evidence="9">
    <location>
        <begin position="34"/>
        <end position="37"/>
    </location>
</feature>
<dbReference type="GO" id="GO:0045454">
    <property type="term" value="P:cell redox homeostasis"/>
    <property type="evidence" value="ECO:0007669"/>
    <property type="project" value="TreeGrafter"/>
</dbReference>
<dbReference type="NCBIfam" id="TIGR01068">
    <property type="entry name" value="thioredoxin"/>
    <property type="match status" value="1"/>
</dbReference>
<feature type="site" description="Contributes to redox potential value" evidence="8">
    <location>
        <position position="36"/>
    </location>
</feature>
<evidence type="ECO:0000313" key="12">
    <source>
        <dbReference type="Proteomes" id="UP000052008"/>
    </source>
</evidence>
<dbReference type="PROSITE" id="PS51352">
    <property type="entry name" value="THIOREDOXIN_2"/>
    <property type="match status" value="1"/>
</dbReference>
<dbReference type="Gene3D" id="3.40.30.10">
    <property type="entry name" value="Glutaredoxin"/>
    <property type="match status" value="1"/>
</dbReference>
<dbReference type="SUPFAM" id="SSF52833">
    <property type="entry name" value="Thioredoxin-like"/>
    <property type="match status" value="1"/>
</dbReference>
<dbReference type="Pfam" id="PF00085">
    <property type="entry name" value="Thioredoxin"/>
    <property type="match status" value="1"/>
</dbReference>
<dbReference type="InterPro" id="IPR013766">
    <property type="entry name" value="Thioredoxin_domain"/>
</dbReference>
<dbReference type="PATRIC" id="fig|1703770.3.peg.293"/>
<evidence type="ECO:0000256" key="5">
    <source>
        <dbReference type="ARBA" id="ARBA00023284"/>
    </source>
</evidence>
<evidence type="ECO:0000256" key="1">
    <source>
        <dbReference type="ARBA" id="ARBA00008987"/>
    </source>
</evidence>
<dbReference type="PROSITE" id="PS00194">
    <property type="entry name" value="THIOREDOXIN_1"/>
    <property type="match status" value="1"/>
</dbReference>
<reference evidence="11 12" key="1">
    <citation type="journal article" date="2015" name="Microbiome">
        <title>Genomic resolution of linkages in carbon, nitrogen, and sulfur cycling among widespread estuary sediment bacteria.</title>
        <authorList>
            <person name="Baker B.J."/>
            <person name="Lazar C.S."/>
            <person name="Teske A.P."/>
            <person name="Dick G.J."/>
        </authorList>
    </citation>
    <scope>NUCLEOTIDE SEQUENCE [LARGE SCALE GENOMIC DNA]</scope>
    <source>
        <strain evidence="11">DG_24</strain>
    </source>
</reference>
<keyword evidence="3" id="KW-0249">Electron transport</keyword>
<comment type="similarity">
    <text evidence="1 7">Belongs to the thioredoxin family.</text>
</comment>
<dbReference type="Proteomes" id="UP000052008">
    <property type="component" value="Unassembled WGS sequence"/>
</dbReference>
<feature type="active site" description="Nucleophile" evidence="8">
    <location>
        <position position="37"/>
    </location>
</feature>
<evidence type="ECO:0000256" key="4">
    <source>
        <dbReference type="ARBA" id="ARBA00023157"/>
    </source>
</evidence>
<dbReference type="PIRSF" id="PIRSF000077">
    <property type="entry name" value="Thioredoxin"/>
    <property type="match status" value="1"/>
</dbReference>
<dbReference type="EMBL" id="LIZS01000004">
    <property type="protein sequence ID" value="KPJ54355.1"/>
    <property type="molecule type" value="Genomic_DNA"/>
</dbReference>
<dbReference type="PRINTS" id="PR00421">
    <property type="entry name" value="THIOREDOXIN"/>
</dbReference>
<feature type="site" description="Deprotonates C-terminal active site Cys" evidence="8">
    <location>
        <position position="28"/>
    </location>
</feature>
<feature type="domain" description="Thioredoxin" evidence="10">
    <location>
        <begin position="1"/>
        <end position="110"/>
    </location>
</feature>
<evidence type="ECO:0000256" key="7">
    <source>
        <dbReference type="PIRNR" id="PIRNR000077"/>
    </source>
</evidence>
<dbReference type="InterPro" id="IPR005746">
    <property type="entry name" value="Thioredoxin"/>
</dbReference>
<feature type="active site" description="Nucleophile" evidence="8">
    <location>
        <position position="34"/>
    </location>
</feature>
<dbReference type="GO" id="GO:0005829">
    <property type="term" value="C:cytosol"/>
    <property type="evidence" value="ECO:0007669"/>
    <property type="project" value="TreeGrafter"/>
</dbReference>
<keyword evidence="4 9" id="KW-1015">Disulfide bond</keyword>
<comment type="caution">
    <text evidence="11">The sequence shown here is derived from an EMBL/GenBank/DDBJ whole genome shotgun (WGS) entry which is preliminary data.</text>
</comment>
<dbReference type="STRING" id="1703770.AMJ39_01100"/>
<evidence type="ECO:0000256" key="9">
    <source>
        <dbReference type="PIRSR" id="PIRSR000077-4"/>
    </source>
</evidence>
<dbReference type="AlphaFoldDB" id="A0A0S7WWI0"/>
<name>A0A0S7WWI0_UNCT6</name>
<dbReference type="PANTHER" id="PTHR45663">
    <property type="entry name" value="GEO12009P1"/>
    <property type="match status" value="1"/>
</dbReference>
<dbReference type="CDD" id="cd02947">
    <property type="entry name" value="TRX_family"/>
    <property type="match status" value="1"/>
</dbReference>
<accession>A0A0S7WWI0</accession>
<protein>
    <recommendedName>
        <fullName evidence="6 7">Thioredoxin</fullName>
    </recommendedName>
</protein>
<evidence type="ECO:0000259" key="10">
    <source>
        <dbReference type="PROSITE" id="PS51352"/>
    </source>
</evidence>
<gene>
    <name evidence="11" type="ORF">AMJ39_01100</name>
</gene>
<evidence type="ECO:0000256" key="6">
    <source>
        <dbReference type="NCBIfam" id="TIGR01068"/>
    </source>
</evidence>
<proteinExistence type="inferred from homology"/>
<evidence type="ECO:0000256" key="3">
    <source>
        <dbReference type="ARBA" id="ARBA00022982"/>
    </source>
</evidence>
<evidence type="ECO:0000256" key="2">
    <source>
        <dbReference type="ARBA" id="ARBA00022448"/>
    </source>
</evidence>
<evidence type="ECO:0000256" key="8">
    <source>
        <dbReference type="PIRSR" id="PIRSR000077-1"/>
    </source>
</evidence>
<evidence type="ECO:0000313" key="11">
    <source>
        <dbReference type="EMBL" id="KPJ54355.1"/>
    </source>
</evidence>
<feature type="site" description="Contributes to redox potential value" evidence="8">
    <location>
        <position position="35"/>
    </location>
</feature>
<dbReference type="FunFam" id="3.40.30.10:FF:000001">
    <property type="entry name" value="Thioredoxin"/>
    <property type="match status" value="1"/>
</dbReference>
<keyword evidence="5 9" id="KW-0676">Redox-active center</keyword>
<dbReference type="InterPro" id="IPR036249">
    <property type="entry name" value="Thioredoxin-like_sf"/>
</dbReference>
<dbReference type="GO" id="GO:0015035">
    <property type="term" value="F:protein-disulfide reductase activity"/>
    <property type="evidence" value="ECO:0007669"/>
    <property type="project" value="UniProtKB-UniRule"/>
</dbReference>
<organism evidence="11 12">
    <name type="scientific">candidate division TA06 bacterium DG_24</name>
    <dbReference type="NCBI Taxonomy" id="1703770"/>
    <lineage>
        <taxon>Bacteria</taxon>
        <taxon>Bacteria division TA06</taxon>
    </lineage>
</organism>
<sequence length="111" mass="12151">MGSANILDFSDADFDEQVLKADTPVVVDFWAEWCVPCKFIVPVLEEVSQEYSGKVKVGKLDVDANQSTAARYMIRSIPTVLFFKDGKVVDQAVGAKPKAEIVAKLEALLEG</sequence>
<keyword evidence="2" id="KW-0813">Transport</keyword>
<dbReference type="InterPro" id="IPR017937">
    <property type="entry name" value="Thioredoxin_CS"/>
</dbReference>
<dbReference type="PANTHER" id="PTHR45663:SF11">
    <property type="entry name" value="GEO12009P1"/>
    <property type="match status" value="1"/>
</dbReference>